<gene>
    <name evidence="1" type="ORF">VFPPC_18097</name>
</gene>
<name>A0A219AQU9_METCM</name>
<dbReference type="KEGG" id="pchm:VFPPC_18097"/>
<evidence type="ECO:0000313" key="1">
    <source>
        <dbReference type="EMBL" id="OWT42684.1"/>
    </source>
</evidence>
<dbReference type="AlphaFoldDB" id="A0A219AQU9"/>
<organism evidence="1 2">
    <name type="scientific">Pochonia chlamydosporia 170</name>
    <dbReference type="NCBI Taxonomy" id="1380566"/>
    <lineage>
        <taxon>Eukaryota</taxon>
        <taxon>Fungi</taxon>
        <taxon>Dikarya</taxon>
        <taxon>Ascomycota</taxon>
        <taxon>Pezizomycotina</taxon>
        <taxon>Sordariomycetes</taxon>
        <taxon>Hypocreomycetidae</taxon>
        <taxon>Hypocreales</taxon>
        <taxon>Clavicipitaceae</taxon>
        <taxon>Pochonia</taxon>
    </lineage>
</organism>
<reference evidence="1 2" key="1">
    <citation type="journal article" date="2016" name="PLoS Pathog.">
        <title>Biosynthesis of antibiotic leucinostatins in bio-control fungus Purpureocillium lilacinum and their inhibition on phytophthora revealed by genome mining.</title>
        <authorList>
            <person name="Wang G."/>
            <person name="Liu Z."/>
            <person name="Lin R."/>
            <person name="Li E."/>
            <person name="Mao Z."/>
            <person name="Ling J."/>
            <person name="Yang Y."/>
            <person name="Yin W.B."/>
            <person name="Xie B."/>
        </authorList>
    </citation>
    <scope>NUCLEOTIDE SEQUENCE [LARGE SCALE GENOMIC DNA]</scope>
    <source>
        <strain evidence="1">170</strain>
    </source>
</reference>
<dbReference type="Proteomes" id="UP000078397">
    <property type="component" value="Unassembled WGS sequence"/>
</dbReference>
<accession>A0A219AQU9</accession>
<comment type="caution">
    <text evidence="1">The sequence shown here is derived from an EMBL/GenBank/DDBJ whole genome shotgun (WGS) entry which is preliminary data.</text>
</comment>
<sequence length="261" mass="27892">MHSLPGRRGNGCQCPPPWPSQPVYQFSASLLVNYSRSHDLALSTSNEAVGSGPLIGRGATRQTYLDQLTHDDDDPGVSRSDSGSIPAGMVQCCTVPTSSNARQCPPPISGPGAALEHELLRAIFQTWSFGGRLSGDAQPQCQTALFTVHICSPLPSCRAPSPECPANPRQRSTAFACCPKLSHAEEEGIIDTSSNNGGRSRKSTALMLRRSPLMSAINKKVASWSQHGHQLKKISLRDLLSSVGFNLKSLLTPGAKCHSCF</sequence>
<keyword evidence="2" id="KW-1185">Reference proteome</keyword>
<proteinExistence type="predicted"/>
<evidence type="ECO:0000313" key="2">
    <source>
        <dbReference type="Proteomes" id="UP000078397"/>
    </source>
</evidence>
<dbReference type="RefSeq" id="XP_022285165.1">
    <property type="nucleotide sequence ID" value="XM_022429753.1"/>
</dbReference>
<dbReference type="GeneID" id="33936963"/>
<protein>
    <submittedName>
        <fullName evidence="1">Uncharacterized protein</fullName>
    </submittedName>
</protein>
<dbReference type="EMBL" id="LSBJ02000007">
    <property type="protein sequence ID" value="OWT42684.1"/>
    <property type="molecule type" value="Genomic_DNA"/>
</dbReference>